<protein>
    <submittedName>
        <fullName evidence="1">Chitin deacetylase</fullName>
    </submittedName>
</protein>
<name>A0ACB8GZQ5_PSICU</name>
<dbReference type="EMBL" id="JAFIQS020000005">
    <property type="protein sequence ID" value="KAH9481066.1"/>
    <property type="molecule type" value="Genomic_DNA"/>
</dbReference>
<sequence length="188" mass="21149">MGHIYTYGCIYDSAMVKRVQYAYDNGFQVASHTWAHKDLTTLNHDQRLRSALLRKDVNSEMSRTEEAIRKITGATPAYTRPPYGNVNDDVYTTAGARGQTLVTWDFDSGDSTGSTVEQQKQAYEKLVKKRPKSVLSLEHEVYETTAHQVLPYVISKMQAAGYRLVTLSECLGTSPYLKVEAAEKRDVS</sequence>
<accession>A0ACB8GZQ5</accession>
<keyword evidence="2" id="KW-1185">Reference proteome</keyword>
<evidence type="ECO:0000313" key="2">
    <source>
        <dbReference type="Proteomes" id="UP000664032"/>
    </source>
</evidence>
<proteinExistence type="predicted"/>
<evidence type="ECO:0000313" key="1">
    <source>
        <dbReference type="EMBL" id="KAH9481066.1"/>
    </source>
</evidence>
<reference evidence="1" key="1">
    <citation type="submission" date="2021-10" db="EMBL/GenBank/DDBJ databases">
        <title>Psilocybe cubensis genome.</title>
        <authorList>
            <person name="Mckernan K.J."/>
            <person name="Crawford S."/>
            <person name="Trippe A."/>
            <person name="Kane L.T."/>
            <person name="Mclaughlin S."/>
        </authorList>
    </citation>
    <scope>NUCLEOTIDE SEQUENCE</scope>
    <source>
        <strain evidence="1">MGC-MH-2018</strain>
    </source>
</reference>
<organism evidence="1 2">
    <name type="scientific">Psilocybe cubensis</name>
    <name type="common">Psychedelic mushroom</name>
    <name type="synonym">Stropharia cubensis</name>
    <dbReference type="NCBI Taxonomy" id="181762"/>
    <lineage>
        <taxon>Eukaryota</taxon>
        <taxon>Fungi</taxon>
        <taxon>Dikarya</taxon>
        <taxon>Basidiomycota</taxon>
        <taxon>Agaricomycotina</taxon>
        <taxon>Agaricomycetes</taxon>
        <taxon>Agaricomycetidae</taxon>
        <taxon>Agaricales</taxon>
        <taxon>Agaricineae</taxon>
        <taxon>Strophariaceae</taxon>
        <taxon>Psilocybe</taxon>
    </lineage>
</organism>
<comment type="caution">
    <text evidence="1">The sequence shown here is derived from an EMBL/GenBank/DDBJ whole genome shotgun (WGS) entry which is preliminary data.</text>
</comment>
<gene>
    <name evidence="1" type="ORF">JR316_0005585</name>
</gene>
<dbReference type="Proteomes" id="UP000664032">
    <property type="component" value="Unassembled WGS sequence"/>
</dbReference>